<reference evidence="7 8" key="1">
    <citation type="journal article" date="2015" name="Genome Announc.">
        <title>Expanding the biotechnology potential of lactobacilli through comparative genomics of 213 strains and associated genera.</title>
        <authorList>
            <person name="Sun Z."/>
            <person name="Harris H.M."/>
            <person name="McCann A."/>
            <person name="Guo C."/>
            <person name="Argimon S."/>
            <person name="Zhang W."/>
            <person name="Yang X."/>
            <person name="Jeffery I.B."/>
            <person name="Cooney J.C."/>
            <person name="Kagawa T.F."/>
            <person name="Liu W."/>
            <person name="Song Y."/>
            <person name="Salvetti E."/>
            <person name="Wrobel A."/>
            <person name="Rasinkangas P."/>
            <person name="Parkhill J."/>
            <person name="Rea M.C."/>
            <person name="O'Sullivan O."/>
            <person name="Ritari J."/>
            <person name="Douillard F.P."/>
            <person name="Paul Ross R."/>
            <person name="Yang R."/>
            <person name="Briner A.E."/>
            <person name="Felis G.E."/>
            <person name="de Vos W.M."/>
            <person name="Barrangou R."/>
            <person name="Klaenhammer T.R."/>
            <person name="Caufield P.W."/>
            <person name="Cui Y."/>
            <person name="Zhang H."/>
            <person name="O'Toole P.W."/>
        </authorList>
    </citation>
    <scope>NUCLEOTIDE SEQUENCE [LARGE SCALE GENOMIC DNA]</scope>
    <source>
        <strain evidence="7 8">DSM 20183</strain>
    </source>
</reference>
<dbReference type="InterPro" id="IPR001236">
    <property type="entry name" value="Lactate/malate_DH_N"/>
</dbReference>
<evidence type="ECO:0000259" key="5">
    <source>
        <dbReference type="Pfam" id="PF00056"/>
    </source>
</evidence>
<organism evidence="7 8">
    <name type="scientific">Companilactobacillus tucceti DSM 20183</name>
    <dbReference type="NCBI Taxonomy" id="1423811"/>
    <lineage>
        <taxon>Bacteria</taxon>
        <taxon>Bacillati</taxon>
        <taxon>Bacillota</taxon>
        <taxon>Bacilli</taxon>
        <taxon>Lactobacillales</taxon>
        <taxon>Lactobacillaceae</taxon>
        <taxon>Companilactobacillus</taxon>
    </lineage>
</organism>
<evidence type="ECO:0000256" key="1">
    <source>
        <dbReference type="ARBA" id="ARBA00006054"/>
    </source>
</evidence>
<dbReference type="GO" id="GO:0004459">
    <property type="term" value="F:L-lactate dehydrogenase (NAD+) activity"/>
    <property type="evidence" value="ECO:0007669"/>
    <property type="project" value="TreeGrafter"/>
</dbReference>
<feature type="binding site" evidence="3">
    <location>
        <begin position="8"/>
        <end position="13"/>
    </location>
    <ligand>
        <name>NAD(+)</name>
        <dbReference type="ChEBI" id="CHEBI:57540"/>
    </ligand>
</feature>
<dbReference type="Pfam" id="PF02866">
    <property type="entry name" value="Ldh_1_C"/>
    <property type="match status" value="1"/>
</dbReference>
<dbReference type="PATRIC" id="fig|1423811.3.peg.1547"/>
<dbReference type="OrthoDB" id="9802969at2"/>
<dbReference type="GO" id="GO:0006089">
    <property type="term" value="P:lactate metabolic process"/>
    <property type="evidence" value="ECO:0007669"/>
    <property type="project" value="TreeGrafter"/>
</dbReference>
<proteinExistence type="inferred from homology"/>
<comment type="caution">
    <text evidence="7">The sequence shown here is derived from an EMBL/GenBank/DDBJ whole genome shotgun (WGS) entry which is preliminary data.</text>
</comment>
<dbReference type="AlphaFoldDB" id="A0A0R1J255"/>
<comment type="similarity">
    <text evidence="1">Belongs to the LDH/MDH superfamily. LDH family.</text>
</comment>
<feature type="domain" description="Lactate/malate dehydrogenase N-terminal" evidence="5">
    <location>
        <begin position="3"/>
        <end position="142"/>
    </location>
</feature>
<evidence type="ECO:0000313" key="8">
    <source>
        <dbReference type="Proteomes" id="UP000050929"/>
    </source>
</evidence>
<evidence type="ECO:0000259" key="6">
    <source>
        <dbReference type="Pfam" id="PF02866"/>
    </source>
</evidence>
<feature type="binding site" evidence="3">
    <location>
        <position position="33"/>
    </location>
    <ligand>
        <name>NAD(+)</name>
        <dbReference type="ChEBI" id="CHEBI:57540"/>
    </ligand>
</feature>
<dbReference type="Pfam" id="PF00056">
    <property type="entry name" value="Ldh_1_N"/>
    <property type="match status" value="1"/>
</dbReference>
<accession>A0A0R1J255</accession>
<dbReference type="SUPFAM" id="SSF56327">
    <property type="entry name" value="LDH C-terminal domain-like"/>
    <property type="match status" value="1"/>
</dbReference>
<dbReference type="PANTHER" id="PTHR43128:SF31">
    <property type="entry name" value="L-LACTATE DEHYDROGENASE"/>
    <property type="match status" value="1"/>
</dbReference>
<dbReference type="InterPro" id="IPR015955">
    <property type="entry name" value="Lactate_DH/Glyco_Ohase_4_C"/>
</dbReference>
<dbReference type="Gene3D" id="3.90.110.10">
    <property type="entry name" value="Lactate dehydrogenase/glycoside hydrolase, family 4, C-terminal"/>
    <property type="match status" value="1"/>
</dbReference>
<feature type="domain" description="Lactate/malate dehydrogenase C-terminal" evidence="6">
    <location>
        <begin position="147"/>
        <end position="305"/>
    </location>
</feature>
<dbReference type="Gene3D" id="3.40.50.720">
    <property type="entry name" value="NAD(P)-binding Rossmann-like Domain"/>
    <property type="match status" value="1"/>
</dbReference>
<dbReference type="PANTHER" id="PTHR43128">
    <property type="entry name" value="L-2-HYDROXYCARBOXYLATE DEHYDROGENASE (NAD(P)(+))"/>
    <property type="match status" value="1"/>
</dbReference>
<dbReference type="InterPro" id="IPR036291">
    <property type="entry name" value="NAD(P)-bd_dom_sf"/>
</dbReference>
<protein>
    <submittedName>
        <fullName evidence="7">L-2-hydroxyisocaproate dehydrogenase</fullName>
    </submittedName>
</protein>
<dbReference type="CDD" id="cd05291">
    <property type="entry name" value="HicDH_like"/>
    <property type="match status" value="1"/>
</dbReference>
<evidence type="ECO:0000256" key="4">
    <source>
        <dbReference type="RuleBase" id="RU003369"/>
    </source>
</evidence>
<dbReference type="SUPFAM" id="SSF51735">
    <property type="entry name" value="NAD(P)-binding Rossmann-fold domains"/>
    <property type="match status" value="1"/>
</dbReference>
<dbReference type="STRING" id="1423811.FC72_GL001522"/>
<dbReference type="RefSeq" id="WP_057764503.1">
    <property type="nucleotide sequence ID" value="NZ_AZDG01000004.1"/>
</dbReference>
<dbReference type="PRINTS" id="PR00086">
    <property type="entry name" value="LLDHDRGNASE"/>
</dbReference>
<feature type="active site" description="Proton acceptor" evidence="2">
    <location>
        <position position="177"/>
    </location>
</feature>
<dbReference type="PIRSF" id="PIRSF000102">
    <property type="entry name" value="Lac_mal_DH"/>
    <property type="match status" value="1"/>
</dbReference>
<keyword evidence="4" id="KW-0560">Oxidoreductase</keyword>
<dbReference type="InterPro" id="IPR022383">
    <property type="entry name" value="Lactate/malate_DH_C"/>
</dbReference>
<name>A0A0R1J255_9LACO</name>
<dbReference type="Proteomes" id="UP000050929">
    <property type="component" value="Unassembled WGS sequence"/>
</dbReference>
<keyword evidence="8" id="KW-1185">Reference proteome</keyword>
<evidence type="ECO:0000256" key="3">
    <source>
        <dbReference type="PIRSR" id="PIRSR000102-3"/>
    </source>
</evidence>
<gene>
    <name evidence="7" type="ORF">FC72_GL001522</name>
</gene>
<dbReference type="EMBL" id="AZDG01000004">
    <property type="protein sequence ID" value="KRK65147.1"/>
    <property type="molecule type" value="Genomic_DNA"/>
</dbReference>
<evidence type="ECO:0000313" key="7">
    <source>
        <dbReference type="EMBL" id="KRK65147.1"/>
    </source>
</evidence>
<evidence type="ECO:0000256" key="2">
    <source>
        <dbReference type="PIRSR" id="PIRSR000102-1"/>
    </source>
</evidence>
<dbReference type="InterPro" id="IPR001557">
    <property type="entry name" value="L-lactate/malate_DH"/>
</dbReference>
<sequence>MRKFGVIGVGHVGVTVAYTLVTKGIADELVLIDKNEKLAVAEQLDLQDCQARLDTTTKIKVQDYSELKDADVLFVTAGNIHALDNNSGNRWVEFEYTREIVKDIAPKIAKSGFNGVLVDTMNPCDAIAQYLQKEAGFTSEQCLATGTFLDTARMQRVVAEQFGTNSKNVGGYVLGEHGESQFVAWSTVTVNNHPLKEYAKAKGKELDLNDLEDEIRHGGWAIHSGKGYTSFGIGTCAVKLAQSVISDAQLECPVSTYNKKYDTYLGQPAVVGKGGVQYVNELHLTDEEEAKFKNSANTIKEKFATMYERA</sequence>
<keyword evidence="3" id="KW-0520">NAD</keyword>